<dbReference type="InterPro" id="IPR027417">
    <property type="entry name" value="P-loop_NTPase"/>
</dbReference>
<dbReference type="GO" id="GO:0005524">
    <property type="term" value="F:ATP binding"/>
    <property type="evidence" value="ECO:0007669"/>
    <property type="project" value="InterPro"/>
</dbReference>
<reference evidence="2 3" key="1">
    <citation type="submission" date="2017-04" db="EMBL/GenBank/DDBJ databases">
        <title>Novel microbial lineages endemic to geothermal iron-oxide mats fill important gaps in the evolutionary history of Archaea.</title>
        <authorList>
            <person name="Jay Z.J."/>
            <person name="Beam J.P."/>
            <person name="Dlakic M."/>
            <person name="Rusch D.B."/>
            <person name="Kozubal M.A."/>
            <person name="Inskeep W.P."/>
        </authorList>
    </citation>
    <scope>NUCLEOTIDE SEQUENCE [LARGE SCALE GENOMIC DNA]</scope>
    <source>
        <strain evidence="2">OSP_C</strain>
    </source>
</reference>
<feature type="domain" description="ATPase" evidence="1">
    <location>
        <begin position="15"/>
        <end position="231"/>
    </location>
</feature>
<protein>
    <submittedName>
        <fullName evidence="2">ATPase</fullName>
    </submittedName>
</protein>
<evidence type="ECO:0000313" key="3">
    <source>
        <dbReference type="Proteomes" id="UP000241473"/>
    </source>
</evidence>
<proteinExistence type="predicted"/>
<dbReference type="Gene3D" id="1.10.8.60">
    <property type="match status" value="1"/>
</dbReference>
<dbReference type="InterPro" id="IPR036390">
    <property type="entry name" value="WH_DNA-bd_sf"/>
</dbReference>
<gene>
    <name evidence="2" type="ORF">B9Q00_10640</name>
</gene>
<dbReference type="InterPro" id="IPR011579">
    <property type="entry name" value="ATPase_dom"/>
</dbReference>
<dbReference type="EMBL" id="NEXB01000123">
    <property type="protein sequence ID" value="PSN85980.1"/>
    <property type="molecule type" value="Genomic_DNA"/>
</dbReference>
<dbReference type="PANTHER" id="PTHR34301">
    <property type="entry name" value="DNA-BINDING PROTEIN-RELATED"/>
    <property type="match status" value="1"/>
</dbReference>
<comment type="caution">
    <text evidence="2">The sequence shown here is derived from an EMBL/GenBank/DDBJ whole genome shotgun (WGS) entry which is preliminary data.</text>
</comment>
<dbReference type="PANTHER" id="PTHR34301:SF8">
    <property type="entry name" value="ATPASE DOMAIN-CONTAINING PROTEIN"/>
    <property type="match status" value="1"/>
</dbReference>
<dbReference type="InterPro" id="IPR036388">
    <property type="entry name" value="WH-like_DNA-bd_sf"/>
</dbReference>
<dbReference type="Gene3D" id="1.10.10.10">
    <property type="entry name" value="Winged helix-like DNA-binding domain superfamily/Winged helix DNA-binding domain"/>
    <property type="match status" value="1"/>
</dbReference>
<dbReference type="Proteomes" id="UP000241473">
    <property type="component" value="Unassembled WGS sequence"/>
</dbReference>
<evidence type="ECO:0000313" key="2">
    <source>
        <dbReference type="EMBL" id="PSN85980.1"/>
    </source>
</evidence>
<dbReference type="SUPFAM" id="SSF46785">
    <property type="entry name" value="Winged helix' DNA-binding domain"/>
    <property type="match status" value="1"/>
</dbReference>
<dbReference type="AlphaFoldDB" id="A0A2R6AHW4"/>
<evidence type="ECO:0000259" key="1">
    <source>
        <dbReference type="Pfam" id="PF01637"/>
    </source>
</evidence>
<name>A0A2R6AHW4_9ARCH</name>
<dbReference type="SUPFAM" id="SSF52540">
    <property type="entry name" value="P-loop containing nucleoside triphosphate hydrolases"/>
    <property type="match status" value="1"/>
</dbReference>
<sequence length="354" mass="40047">MLFDLHPKEHRKELFGRDSELEYLLEQLLAGNWVVVGGQREIGKTSLVKVAIRELKEKHGFKGAYVNLRGVRSLNALLTSLIPEMNSSRVKLDLSFSVNFIMGSAGIQVKRDAKAVSSLNELLNSVHEDLVIAFDEVQELSQASKQFLDILGNVFSSNSRVRFLFTGSYIGVTRILINPPSTSPLHGRPPVILNLRPFNDDTSRVFLRKGMREIGVDFNGEEEVVKRLDGVVGWLTLFGNFYAVRKIGLEEALNFAESEGKKIMIGEFEHFLENKNNKIVYTTLMDVIKVANKWRDIKRGMEIAIGQIDDKELSLALDSLVGNNFIEKVGRGEYRIIDPLLRKIDYSKILKPRL</sequence>
<dbReference type="Gene3D" id="3.40.50.300">
    <property type="entry name" value="P-loop containing nucleotide triphosphate hydrolases"/>
    <property type="match status" value="1"/>
</dbReference>
<accession>A0A2R6AHW4</accession>
<organism evidence="2 3">
    <name type="scientific">Candidatus Marsarchaeota G1 archaeon OSP_C</name>
    <dbReference type="NCBI Taxonomy" id="1978154"/>
    <lineage>
        <taxon>Archaea</taxon>
        <taxon>Candidatus Marsarchaeota</taxon>
        <taxon>Candidatus Marsarchaeota group 1</taxon>
    </lineage>
</organism>
<dbReference type="Pfam" id="PF01637">
    <property type="entry name" value="ATPase_2"/>
    <property type="match status" value="1"/>
</dbReference>